<dbReference type="EMBL" id="SEYY01007906">
    <property type="protein sequence ID" value="KAB7502320.1"/>
    <property type="molecule type" value="Genomic_DNA"/>
</dbReference>
<proteinExistence type="predicted"/>
<organism evidence="2 3">
    <name type="scientific">Armadillidium nasatum</name>
    <dbReference type="NCBI Taxonomy" id="96803"/>
    <lineage>
        <taxon>Eukaryota</taxon>
        <taxon>Metazoa</taxon>
        <taxon>Ecdysozoa</taxon>
        <taxon>Arthropoda</taxon>
        <taxon>Crustacea</taxon>
        <taxon>Multicrustacea</taxon>
        <taxon>Malacostraca</taxon>
        <taxon>Eumalacostraca</taxon>
        <taxon>Peracarida</taxon>
        <taxon>Isopoda</taxon>
        <taxon>Oniscidea</taxon>
        <taxon>Crinocheta</taxon>
        <taxon>Armadillidiidae</taxon>
        <taxon>Armadillidium</taxon>
    </lineage>
</organism>
<feature type="region of interest" description="Disordered" evidence="1">
    <location>
        <begin position="411"/>
        <end position="453"/>
    </location>
</feature>
<dbReference type="AlphaFoldDB" id="A0A5N5TBI1"/>
<gene>
    <name evidence="2" type="ORF">Anas_13840</name>
</gene>
<name>A0A5N5TBI1_9CRUS</name>
<sequence>MHSVSTRKISEKMPVHDITPLEIRAFEISDIGRKCKSNLEMVKSGLITTVSKMEHCQIRNYLVLSAILRNGWKSCALSNMTLEELKEPKKELRNGTMHYNIYIEDHKSIKEPGPMRVTLGEELYNHYLCYVEKIRPLIVPVDSNIQTVFITLNGYSVNTDDMCDGILAMWKEARLKTYITTAVLNDLITNRINSKEDGKIIEDLSQQSKNSYKNIELSQSVAPSDMYRMLSDENITGDVTCKISDITGGQISKSSNNCVRIHKISKEPQKTFLSDSTCNSEFEDSVGIATLDLDSGLTKNKMATSQDKKDSSYAKSSNIVTMRREVGRERLCKNCPICPKKIKVNSNCSVANICSQSNKNTENVSHGKSCPLKGCEEKGKFKRLDYHLKRKHNLSTDSLTYQTLCSVNGDGSQKGLKKMKDSPASSKDISSGISQNASDDTSSKISKDISSNIPEDESSELSWVNMENLSVEARRSRMEVSDVIGIKGRKTFNLEERDLIIKTFKEYIDKNCLPSIPIIRQYMNKKSPLNSIVKKKNYQPSQIKGCLLNIINKRKKDEMFFNYSLRQVISGKYFEFV</sequence>
<keyword evidence="3" id="KW-1185">Reference proteome</keyword>
<feature type="compositionally biased region" description="Polar residues" evidence="1">
    <location>
        <begin position="423"/>
        <end position="437"/>
    </location>
</feature>
<reference evidence="2 3" key="1">
    <citation type="journal article" date="2019" name="PLoS Biol.">
        <title>Sex chromosomes control vertical transmission of feminizing Wolbachia symbionts in an isopod.</title>
        <authorList>
            <person name="Becking T."/>
            <person name="Chebbi M.A."/>
            <person name="Giraud I."/>
            <person name="Moumen B."/>
            <person name="Laverre T."/>
            <person name="Caubet Y."/>
            <person name="Peccoud J."/>
            <person name="Gilbert C."/>
            <person name="Cordaux R."/>
        </authorList>
    </citation>
    <scope>NUCLEOTIDE SEQUENCE [LARGE SCALE GENOMIC DNA]</scope>
    <source>
        <strain evidence="2">ANa2</strain>
        <tissue evidence="2">Whole body excluding digestive tract and cuticle</tissue>
    </source>
</reference>
<accession>A0A5N5TBI1</accession>
<evidence type="ECO:0000313" key="2">
    <source>
        <dbReference type="EMBL" id="KAB7502320.1"/>
    </source>
</evidence>
<protein>
    <submittedName>
        <fullName evidence="2">Uncharacterized protein</fullName>
    </submittedName>
</protein>
<evidence type="ECO:0000256" key="1">
    <source>
        <dbReference type="SAM" id="MobiDB-lite"/>
    </source>
</evidence>
<evidence type="ECO:0000313" key="3">
    <source>
        <dbReference type="Proteomes" id="UP000326759"/>
    </source>
</evidence>
<dbReference type="Proteomes" id="UP000326759">
    <property type="component" value="Unassembled WGS sequence"/>
</dbReference>
<comment type="caution">
    <text evidence="2">The sequence shown here is derived from an EMBL/GenBank/DDBJ whole genome shotgun (WGS) entry which is preliminary data.</text>
</comment>